<evidence type="ECO:0000313" key="3">
    <source>
        <dbReference type="Proteomes" id="UP000298663"/>
    </source>
</evidence>
<gene>
    <name evidence="2" type="ORF">L596_000138</name>
</gene>
<name>A0A4V6YSS3_STECR</name>
<keyword evidence="1" id="KW-1133">Transmembrane helix</keyword>
<evidence type="ECO:0000256" key="1">
    <source>
        <dbReference type="SAM" id="Phobius"/>
    </source>
</evidence>
<keyword evidence="1" id="KW-0472">Membrane</keyword>
<evidence type="ECO:0000313" key="2">
    <source>
        <dbReference type="EMBL" id="TMS32273.1"/>
    </source>
</evidence>
<organism evidence="2 3">
    <name type="scientific">Steinernema carpocapsae</name>
    <name type="common">Entomopathogenic nematode</name>
    <dbReference type="NCBI Taxonomy" id="34508"/>
    <lineage>
        <taxon>Eukaryota</taxon>
        <taxon>Metazoa</taxon>
        <taxon>Ecdysozoa</taxon>
        <taxon>Nematoda</taxon>
        <taxon>Chromadorea</taxon>
        <taxon>Rhabditida</taxon>
        <taxon>Tylenchina</taxon>
        <taxon>Panagrolaimomorpha</taxon>
        <taxon>Strongyloidoidea</taxon>
        <taxon>Steinernematidae</taxon>
        <taxon>Steinernema</taxon>
    </lineage>
</organism>
<protein>
    <submittedName>
        <fullName evidence="2">Uncharacterized protein</fullName>
    </submittedName>
</protein>
<dbReference type="AlphaFoldDB" id="A0A4V6YSS3"/>
<feature type="transmembrane region" description="Helical" evidence="1">
    <location>
        <begin position="89"/>
        <end position="111"/>
    </location>
</feature>
<comment type="caution">
    <text evidence="2">The sequence shown here is derived from an EMBL/GenBank/DDBJ whole genome shotgun (WGS) entry which is preliminary data.</text>
</comment>
<dbReference type="Proteomes" id="UP000298663">
    <property type="component" value="Chromosome X"/>
</dbReference>
<sequence>MNHVRVVERQATVQPSSYAIFDYRLIDETFDLIVNFDHYVMAINIFTRPAIASDRINRIALYWTTLKFAKMQLPGERFQMSVPKKVSPVFRVFVVLGWYFPPLAVVTHLPLSKCVFS</sequence>
<reference evidence="2 3" key="2">
    <citation type="journal article" date="2019" name="G3 (Bethesda)">
        <title>Hybrid Assembly of the Genome of the Entomopathogenic Nematode Steinernema carpocapsae Identifies the X-Chromosome.</title>
        <authorList>
            <person name="Serra L."/>
            <person name="Macchietto M."/>
            <person name="Macias-Munoz A."/>
            <person name="McGill C.J."/>
            <person name="Rodriguez I.M."/>
            <person name="Rodriguez B."/>
            <person name="Murad R."/>
            <person name="Mortazavi A."/>
        </authorList>
    </citation>
    <scope>NUCLEOTIDE SEQUENCE [LARGE SCALE GENOMIC DNA]</scope>
    <source>
        <strain evidence="2 3">ALL</strain>
    </source>
</reference>
<proteinExistence type="predicted"/>
<dbReference type="EMBL" id="CM016762">
    <property type="protein sequence ID" value="TMS32273.1"/>
    <property type="molecule type" value="Genomic_DNA"/>
</dbReference>
<dbReference type="EMBL" id="AZBU02000001">
    <property type="protein sequence ID" value="TMS32273.1"/>
    <property type="molecule type" value="Genomic_DNA"/>
</dbReference>
<keyword evidence="3" id="KW-1185">Reference proteome</keyword>
<reference evidence="2 3" key="1">
    <citation type="journal article" date="2015" name="Genome Biol.">
        <title>Comparative genomics of Steinernema reveals deeply conserved gene regulatory networks.</title>
        <authorList>
            <person name="Dillman A.R."/>
            <person name="Macchietto M."/>
            <person name="Porter C.F."/>
            <person name="Rogers A."/>
            <person name="Williams B."/>
            <person name="Antoshechkin I."/>
            <person name="Lee M.M."/>
            <person name="Goodwin Z."/>
            <person name="Lu X."/>
            <person name="Lewis E.E."/>
            <person name="Goodrich-Blair H."/>
            <person name="Stock S.P."/>
            <person name="Adams B.J."/>
            <person name="Sternberg P.W."/>
            <person name="Mortazavi A."/>
        </authorList>
    </citation>
    <scope>NUCLEOTIDE SEQUENCE [LARGE SCALE GENOMIC DNA]</scope>
    <source>
        <strain evidence="2 3">ALL</strain>
    </source>
</reference>
<accession>A0A4V6YSS3</accession>
<keyword evidence="1" id="KW-0812">Transmembrane</keyword>